<dbReference type="GO" id="GO:0004176">
    <property type="term" value="F:ATP-dependent peptidase activity"/>
    <property type="evidence" value="ECO:0007669"/>
    <property type="project" value="InterPro"/>
</dbReference>
<dbReference type="InterPro" id="IPR036034">
    <property type="entry name" value="PDZ_sf"/>
</dbReference>
<dbReference type="GO" id="GO:0004252">
    <property type="term" value="F:serine-type endopeptidase activity"/>
    <property type="evidence" value="ECO:0007669"/>
    <property type="project" value="InterPro"/>
</dbReference>
<dbReference type="Gene3D" id="3.30.230.10">
    <property type="match status" value="1"/>
</dbReference>
<dbReference type="PROSITE" id="PS50106">
    <property type="entry name" value="PDZ"/>
    <property type="match status" value="1"/>
</dbReference>
<dbReference type="InterPro" id="IPR027065">
    <property type="entry name" value="Lon_Prtase"/>
</dbReference>
<reference evidence="5" key="1">
    <citation type="submission" date="2020-05" db="EMBL/GenBank/DDBJ databases">
        <authorList>
            <person name="Chiriac C."/>
            <person name="Salcher M."/>
            <person name="Ghai R."/>
            <person name="Kavagutti S V."/>
        </authorList>
    </citation>
    <scope>NUCLEOTIDE SEQUENCE</scope>
</reference>
<dbReference type="Pfam" id="PF13180">
    <property type="entry name" value="PDZ_2"/>
    <property type="match status" value="1"/>
</dbReference>
<dbReference type="SUPFAM" id="SSF50156">
    <property type="entry name" value="PDZ domain-like"/>
    <property type="match status" value="1"/>
</dbReference>
<dbReference type="GO" id="GO:0030163">
    <property type="term" value="P:protein catabolic process"/>
    <property type="evidence" value="ECO:0007669"/>
    <property type="project" value="InterPro"/>
</dbReference>
<feature type="domain" description="Lon proteolytic" evidence="4">
    <location>
        <begin position="306"/>
        <end position="404"/>
    </location>
</feature>
<keyword evidence="2" id="KW-0812">Transmembrane</keyword>
<dbReference type="GO" id="GO:0005524">
    <property type="term" value="F:ATP binding"/>
    <property type="evidence" value="ECO:0007669"/>
    <property type="project" value="InterPro"/>
</dbReference>
<dbReference type="Pfam" id="PF05362">
    <property type="entry name" value="Lon_C"/>
    <property type="match status" value="1"/>
</dbReference>
<dbReference type="PANTHER" id="PTHR10046">
    <property type="entry name" value="ATP DEPENDENT LON PROTEASE FAMILY MEMBER"/>
    <property type="match status" value="1"/>
</dbReference>
<dbReference type="Gene3D" id="2.30.42.10">
    <property type="match status" value="1"/>
</dbReference>
<evidence type="ECO:0000256" key="1">
    <source>
        <dbReference type="SAM" id="MobiDB-lite"/>
    </source>
</evidence>
<dbReference type="GO" id="GO:0006508">
    <property type="term" value="P:proteolysis"/>
    <property type="evidence" value="ECO:0007669"/>
    <property type="project" value="InterPro"/>
</dbReference>
<keyword evidence="2" id="KW-1133">Transmembrane helix</keyword>
<evidence type="ECO:0000259" key="3">
    <source>
        <dbReference type="PROSITE" id="PS50106"/>
    </source>
</evidence>
<sequence length="421" mass="44441">MLGFNFRAMLWIFMEPPSDTPTESDAAPSAGLGSHPEIAASWPPPPNQEHPIAPKPRRRAGRVLAICGFLLIPLTLVVLFLGTVIRLPYVIFSPGGATPVAPIVEIEGARTFPTRSDLLFLTVSVSNQRPNVWRYLQASLSSEDTVVDEVKYLGGSTPKQDLAFNEMLMTESQEDAKAAALRYLGYEVPVTGSGAVVVAVTPSSPSEGKLRVGDLITAINSEQIQRAEEVGEAIQARPAGTEFVFQVTRRIRQRSATSPTREIAIKVESRLAESGELKGKPFIGIAPATKDLKYEFPVDISIDPGPVSGPSAGLSFALAILDKMTPGSLPGRRDVAVTGTISADGVVGAVGGVRQKSVAACSAGAHLMIVPVGEEKDASGLKCDGMRILGVESLEDALIVLSHNGGGRIPPRAISDPAPAL</sequence>
<protein>
    <submittedName>
        <fullName evidence="5">Unannotated protein</fullName>
    </submittedName>
</protein>
<dbReference type="SUPFAM" id="SSF54211">
    <property type="entry name" value="Ribosomal protein S5 domain 2-like"/>
    <property type="match status" value="1"/>
</dbReference>
<dbReference type="AlphaFoldDB" id="A0A6J6W1F7"/>
<proteinExistence type="predicted"/>
<organism evidence="5">
    <name type="scientific">freshwater metagenome</name>
    <dbReference type="NCBI Taxonomy" id="449393"/>
    <lineage>
        <taxon>unclassified sequences</taxon>
        <taxon>metagenomes</taxon>
        <taxon>ecological metagenomes</taxon>
    </lineage>
</organism>
<evidence type="ECO:0000256" key="2">
    <source>
        <dbReference type="SAM" id="Phobius"/>
    </source>
</evidence>
<feature type="region of interest" description="Disordered" evidence="1">
    <location>
        <begin position="19"/>
        <end position="54"/>
    </location>
</feature>
<dbReference type="InterPro" id="IPR001478">
    <property type="entry name" value="PDZ"/>
</dbReference>
<evidence type="ECO:0000313" key="5">
    <source>
        <dbReference type="EMBL" id="CAB4776597.1"/>
    </source>
</evidence>
<gene>
    <name evidence="5" type="ORF">UFOPK2925_00575</name>
</gene>
<feature type="transmembrane region" description="Helical" evidence="2">
    <location>
        <begin position="63"/>
        <end position="85"/>
    </location>
</feature>
<accession>A0A6J6W1F7</accession>
<evidence type="ECO:0000259" key="4">
    <source>
        <dbReference type="PROSITE" id="PS51786"/>
    </source>
</evidence>
<dbReference type="EMBL" id="CAEZZU010000066">
    <property type="protein sequence ID" value="CAB4776597.1"/>
    <property type="molecule type" value="Genomic_DNA"/>
</dbReference>
<dbReference type="InterPro" id="IPR020568">
    <property type="entry name" value="Ribosomal_Su5_D2-typ_SF"/>
</dbReference>
<name>A0A6J6W1F7_9ZZZZ</name>
<dbReference type="InterPro" id="IPR014721">
    <property type="entry name" value="Ribsml_uS5_D2-typ_fold_subgr"/>
</dbReference>
<keyword evidence="2" id="KW-0472">Membrane</keyword>
<dbReference type="PROSITE" id="PS51786">
    <property type="entry name" value="LON_PROTEOLYTIC"/>
    <property type="match status" value="1"/>
</dbReference>
<feature type="domain" description="PDZ" evidence="3">
    <location>
        <begin position="166"/>
        <end position="225"/>
    </location>
</feature>
<dbReference type="InterPro" id="IPR008269">
    <property type="entry name" value="Lon_proteolytic"/>
</dbReference>